<dbReference type="Pfam" id="PF06283">
    <property type="entry name" value="ThuA"/>
    <property type="match status" value="1"/>
</dbReference>
<dbReference type="InterPro" id="IPR029010">
    <property type="entry name" value="ThuA-like"/>
</dbReference>
<dbReference type="PANTHER" id="PTHR40469">
    <property type="entry name" value="SECRETED GLYCOSYL HYDROLASE"/>
    <property type="match status" value="1"/>
</dbReference>
<feature type="domain" description="ThuA-like" evidence="1">
    <location>
        <begin position="15"/>
        <end position="244"/>
    </location>
</feature>
<evidence type="ECO:0000313" key="2">
    <source>
        <dbReference type="EMBL" id="OAK52573.1"/>
    </source>
</evidence>
<comment type="caution">
    <text evidence="2">The sequence shown here is derived from an EMBL/GenBank/DDBJ whole genome shotgun (WGS) entry which is preliminary data.</text>
</comment>
<reference evidence="2 3" key="1">
    <citation type="submission" date="2016-03" db="EMBL/GenBank/DDBJ databases">
        <title>Genome sequence of Rhodococcus kyotonensis KB10.</title>
        <authorList>
            <person name="Jeong H."/>
            <person name="Hong C.E."/>
            <person name="Jo S.H."/>
            <person name="Park J.M."/>
        </authorList>
    </citation>
    <scope>NUCLEOTIDE SEQUENCE [LARGE SCALE GENOMIC DNA]</scope>
    <source>
        <strain evidence="2 3">KB10</strain>
    </source>
</reference>
<dbReference type="EMBL" id="LVHI01000023">
    <property type="protein sequence ID" value="OAK52573.1"/>
    <property type="molecule type" value="Genomic_DNA"/>
</dbReference>
<protein>
    <recommendedName>
        <fullName evidence="1">ThuA-like domain-containing protein</fullName>
    </recommendedName>
</protein>
<gene>
    <name evidence="2" type="ORF">A3K89_07080</name>
</gene>
<dbReference type="SUPFAM" id="SSF52317">
    <property type="entry name" value="Class I glutamine amidotransferase-like"/>
    <property type="match status" value="1"/>
</dbReference>
<dbReference type="InterPro" id="IPR029062">
    <property type="entry name" value="Class_I_gatase-like"/>
</dbReference>
<sequence>MRIAAFTGGHSFDRDAFAALLESLPGDVTWFEHPDVALGPTELTTFDVCLHYDMPGTLPEPSDPPAALRDAIASAPTTGLGYVVLHHAIASWATWEGWSEFVGGKYLYRPGVVRGIDEPDSGYRLDVPQRISVADASHPVVEGIPPTFDIVDETYLCQVFEDDVTPLLRSDAEMTDAVHWSTALAMAGRRGEREGWHHEPGSSLCGWTKTNGRSRLVYLQPGDSAATLGDPVYRRLVAGAVRWAARPQGFM</sequence>
<dbReference type="PANTHER" id="PTHR40469:SF2">
    <property type="entry name" value="GALACTOSE-BINDING DOMAIN-LIKE SUPERFAMILY PROTEIN"/>
    <property type="match status" value="1"/>
</dbReference>
<evidence type="ECO:0000313" key="3">
    <source>
        <dbReference type="Proteomes" id="UP000077519"/>
    </source>
</evidence>
<organism evidence="2 3">
    <name type="scientific">Rhodococcoides kyotonense</name>
    <dbReference type="NCBI Taxonomy" id="398843"/>
    <lineage>
        <taxon>Bacteria</taxon>
        <taxon>Bacillati</taxon>
        <taxon>Actinomycetota</taxon>
        <taxon>Actinomycetes</taxon>
        <taxon>Mycobacteriales</taxon>
        <taxon>Nocardiaceae</taxon>
        <taxon>Rhodococcoides</taxon>
    </lineage>
</organism>
<evidence type="ECO:0000259" key="1">
    <source>
        <dbReference type="Pfam" id="PF06283"/>
    </source>
</evidence>
<accession>A0A177YAQ8</accession>
<dbReference type="Gene3D" id="3.40.50.880">
    <property type="match status" value="1"/>
</dbReference>
<dbReference type="RefSeq" id="WP_068428151.1">
    <property type="nucleotide sequence ID" value="NZ_LVHI01000023.1"/>
</dbReference>
<proteinExistence type="predicted"/>
<dbReference type="AlphaFoldDB" id="A0A177YAQ8"/>
<dbReference type="Proteomes" id="UP000077519">
    <property type="component" value="Unassembled WGS sequence"/>
</dbReference>
<keyword evidence="3" id="KW-1185">Reference proteome</keyword>
<name>A0A177YAQ8_9NOCA</name>